<protein>
    <recommendedName>
        <fullName evidence="1">Na+-translocating membrane potential-generating system MpsC domain-containing protein</fullName>
    </recommendedName>
</protein>
<proteinExistence type="predicted"/>
<keyword evidence="3" id="KW-1185">Reference proteome</keyword>
<dbReference type="RefSeq" id="WP_052651534.1">
    <property type="nucleotide sequence ID" value="NZ_CCXS01000001.1"/>
</dbReference>
<organism evidence="2 3">
    <name type="scientific">Planococcus massiliensis</name>
    <dbReference type="NCBI Taxonomy" id="1499687"/>
    <lineage>
        <taxon>Bacteria</taxon>
        <taxon>Bacillati</taxon>
        <taxon>Bacillota</taxon>
        <taxon>Bacilli</taxon>
        <taxon>Bacillales</taxon>
        <taxon>Caryophanaceae</taxon>
        <taxon>Planococcus</taxon>
    </lineage>
</organism>
<gene>
    <name evidence="2" type="ORF">BN1080_01654</name>
</gene>
<dbReference type="InterPro" id="IPR018745">
    <property type="entry name" value="MpsC"/>
</dbReference>
<accession>A0A098EK36</accession>
<dbReference type="Pfam" id="PF10057">
    <property type="entry name" value="MpsC"/>
    <property type="match status" value="1"/>
</dbReference>
<dbReference type="Proteomes" id="UP000043699">
    <property type="component" value="Unassembled WGS sequence"/>
</dbReference>
<dbReference type="EMBL" id="CCXS01000001">
    <property type="protein sequence ID" value="CEG22719.1"/>
    <property type="molecule type" value="Genomic_DNA"/>
</dbReference>
<reference evidence="2 3" key="1">
    <citation type="submission" date="2014-09" db="EMBL/GenBank/DDBJ databases">
        <authorList>
            <person name="Urmite Genomes Urmite Genomes"/>
        </authorList>
    </citation>
    <scope>NUCLEOTIDE SEQUENCE [LARGE SCALE GENOMIC DNA]</scope>
    <source>
        <strain evidence="2 3">ES2</strain>
    </source>
</reference>
<name>A0A098EK36_9BACL</name>
<evidence type="ECO:0000313" key="2">
    <source>
        <dbReference type="EMBL" id="CEG22719.1"/>
    </source>
</evidence>
<evidence type="ECO:0000259" key="1">
    <source>
        <dbReference type="Pfam" id="PF10057"/>
    </source>
</evidence>
<feature type="domain" description="Na+-translocating membrane potential-generating system MpsC" evidence="1">
    <location>
        <begin position="7"/>
        <end position="116"/>
    </location>
</feature>
<evidence type="ECO:0000313" key="3">
    <source>
        <dbReference type="Proteomes" id="UP000043699"/>
    </source>
</evidence>
<dbReference type="AlphaFoldDB" id="A0A098EK36"/>
<dbReference type="STRING" id="1499687.BN1080_01654"/>
<sequence length="127" mass="14820">MITLSIQQREQQFANLVRAYRKKHVGKGPEKIKVTFQNNWAIAHMSGSLSPVEHFMIQNENGRDMIRQARTQMIKELYNQIPPTDMEELVGAKFEKLFTDIHVEDDEVISIFVFDQPIDEQLKTNCI</sequence>